<dbReference type="GO" id="GO:0000287">
    <property type="term" value="F:magnesium ion binding"/>
    <property type="evidence" value="ECO:0007669"/>
    <property type="project" value="TreeGrafter"/>
</dbReference>
<dbReference type="InterPro" id="IPR036412">
    <property type="entry name" value="HAD-like_sf"/>
</dbReference>
<accession>A0A2T0BE41</accession>
<dbReference type="NCBIfam" id="TIGR00099">
    <property type="entry name" value="Cof-subfamily"/>
    <property type="match status" value="1"/>
</dbReference>
<dbReference type="OrthoDB" id="9810101at2"/>
<dbReference type="EMBL" id="PVXQ01000019">
    <property type="protein sequence ID" value="PRR82160.1"/>
    <property type="molecule type" value="Genomic_DNA"/>
</dbReference>
<dbReference type="AlphaFoldDB" id="A0A2T0BE41"/>
<dbReference type="Gene3D" id="3.40.50.1000">
    <property type="entry name" value="HAD superfamily/HAD-like"/>
    <property type="match status" value="1"/>
</dbReference>
<proteinExistence type="predicted"/>
<dbReference type="Pfam" id="PF08282">
    <property type="entry name" value="Hydrolase_3"/>
    <property type="match status" value="1"/>
</dbReference>
<comment type="caution">
    <text evidence="1">The sequence shown here is derived from an EMBL/GenBank/DDBJ whole genome shotgun (WGS) entry which is preliminary data.</text>
</comment>
<dbReference type="PROSITE" id="PS01229">
    <property type="entry name" value="COF_2"/>
    <property type="match status" value="1"/>
</dbReference>
<dbReference type="EC" id="3.1.3.-" evidence="1"/>
<sequence>MKKKIVFFDIDGTMMDVPAGMCKPLPSTVRALEQLKLNGHYSVVATARAKMPTAFLKLNFDGFIFCNGHYIEFQDKLIYDDYFKEGQIKYLIDLFNQYEGQYIFSGHFGTWSSGLTHPLVIRHKELFAGAPDDISDKMGDWNIKDVHANIITALFKTEKQLFDCKEQLPSDWVIDAYTTGNIRMDIHLSGYTKGKAVRFLSEKLGIDFEDTFAFGDACNDIEMIKMVKYGIAMGNGTKEIKKIAFDVTDDVSNDGIYNALIKYKAI</sequence>
<reference evidence="1 2" key="1">
    <citation type="submission" date="2018-03" db="EMBL/GenBank/DDBJ databases">
        <title>Genome sequence of Clostridium vincentii DSM 10228.</title>
        <authorList>
            <person name="Poehlein A."/>
            <person name="Daniel R."/>
        </authorList>
    </citation>
    <scope>NUCLEOTIDE SEQUENCE [LARGE SCALE GENOMIC DNA]</scope>
    <source>
        <strain evidence="1 2">DSM 10228</strain>
    </source>
</reference>
<dbReference type="GO" id="GO:0016791">
    <property type="term" value="F:phosphatase activity"/>
    <property type="evidence" value="ECO:0007669"/>
    <property type="project" value="TreeGrafter"/>
</dbReference>
<keyword evidence="1" id="KW-0378">Hydrolase</keyword>
<dbReference type="PANTHER" id="PTHR10000:SF25">
    <property type="entry name" value="PHOSPHATASE YKRA-RELATED"/>
    <property type="match status" value="1"/>
</dbReference>
<dbReference type="Gene3D" id="3.30.1240.10">
    <property type="match status" value="1"/>
</dbReference>
<dbReference type="SUPFAM" id="SSF56784">
    <property type="entry name" value="HAD-like"/>
    <property type="match status" value="1"/>
</dbReference>
<name>A0A2T0BE41_9CLOT</name>
<dbReference type="RefSeq" id="WP_106059930.1">
    <property type="nucleotide sequence ID" value="NZ_PVXQ01000019.1"/>
</dbReference>
<evidence type="ECO:0000313" key="1">
    <source>
        <dbReference type="EMBL" id="PRR82160.1"/>
    </source>
</evidence>
<organism evidence="1 2">
    <name type="scientific">Clostridium vincentii</name>
    <dbReference type="NCBI Taxonomy" id="52704"/>
    <lineage>
        <taxon>Bacteria</taxon>
        <taxon>Bacillati</taxon>
        <taxon>Bacillota</taxon>
        <taxon>Clostridia</taxon>
        <taxon>Eubacteriales</taxon>
        <taxon>Clostridiaceae</taxon>
        <taxon>Clostridium</taxon>
    </lineage>
</organism>
<evidence type="ECO:0000313" key="2">
    <source>
        <dbReference type="Proteomes" id="UP000239471"/>
    </source>
</evidence>
<keyword evidence="2" id="KW-1185">Reference proteome</keyword>
<dbReference type="GO" id="GO:0005829">
    <property type="term" value="C:cytosol"/>
    <property type="evidence" value="ECO:0007669"/>
    <property type="project" value="TreeGrafter"/>
</dbReference>
<dbReference type="InterPro" id="IPR023214">
    <property type="entry name" value="HAD_sf"/>
</dbReference>
<gene>
    <name evidence="1" type="ORF">CLVI_19600</name>
</gene>
<dbReference type="Proteomes" id="UP000239471">
    <property type="component" value="Unassembled WGS sequence"/>
</dbReference>
<protein>
    <submittedName>
        <fullName evidence="1">Putative phosphatase</fullName>
        <ecNumber evidence="1">3.1.3.-</ecNumber>
    </submittedName>
</protein>
<dbReference type="PANTHER" id="PTHR10000">
    <property type="entry name" value="PHOSPHOSERINE PHOSPHATASE"/>
    <property type="match status" value="1"/>
</dbReference>
<dbReference type="InterPro" id="IPR000150">
    <property type="entry name" value="Cof"/>
</dbReference>